<dbReference type="EMBL" id="BLPG01000001">
    <property type="protein sequence ID" value="GFJ94866.1"/>
    <property type="molecule type" value="Genomic_DNA"/>
</dbReference>
<reference evidence="8 9" key="1">
    <citation type="submission" date="2020-03" db="EMBL/GenBank/DDBJ databases">
        <title>Whole genome shotgun sequence of Phytohabitans rumicis NBRC 108638.</title>
        <authorList>
            <person name="Komaki H."/>
            <person name="Tamura T."/>
        </authorList>
    </citation>
    <scope>NUCLEOTIDE SEQUENCE [LARGE SCALE GENOMIC DNA]</scope>
    <source>
        <strain evidence="8 9">NBRC 108638</strain>
    </source>
</reference>
<evidence type="ECO:0000256" key="6">
    <source>
        <dbReference type="SAM" id="Phobius"/>
    </source>
</evidence>
<evidence type="ECO:0000256" key="2">
    <source>
        <dbReference type="ARBA" id="ARBA00022475"/>
    </source>
</evidence>
<keyword evidence="9" id="KW-1185">Reference proteome</keyword>
<evidence type="ECO:0000259" key="7">
    <source>
        <dbReference type="Pfam" id="PF02687"/>
    </source>
</evidence>
<keyword evidence="2" id="KW-1003">Cell membrane</keyword>
<comment type="subcellular location">
    <subcellularLocation>
        <location evidence="1">Cell membrane</location>
        <topology evidence="1">Multi-pass membrane protein</topology>
    </subcellularLocation>
</comment>
<feature type="transmembrane region" description="Helical" evidence="6">
    <location>
        <begin position="241"/>
        <end position="260"/>
    </location>
</feature>
<evidence type="ECO:0000256" key="1">
    <source>
        <dbReference type="ARBA" id="ARBA00004651"/>
    </source>
</evidence>
<dbReference type="AlphaFoldDB" id="A0A6V8LL29"/>
<dbReference type="InterPro" id="IPR003838">
    <property type="entry name" value="ABC3_permease_C"/>
</dbReference>
<feature type="transmembrane region" description="Helical" evidence="6">
    <location>
        <begin position="334"/>
        <end position="356"/>
    </location>
</feature>
<feature type="transmembrane region" description="Helical" evidence="6">
    <location>
        <begin position="289"/>
        <end position="314"/>
    </location>
</feature>
<keyword evidence="3 6" id="KW-0812">Transmembrane</keyword>
<keyword evidence="5 6" id="KW-0472">Membrane</keyword>
<comment type="caution">
    <text evidence="8">The sequence shown here is derived from an EMBL/GenBank/DDBJ whole genome shotgun (WGS) entry which is preliminary data.</text>
</comment>
<dbReference type="GO" id="GO:0005886">
    <property type="term" value="C:plasma membrane"/>
    <property type="evidence" value="ECO:0007669"/>
    <property type="project" value="UniProtKB-SubCell"/>
</dbReference>
<evidence type="ECO:0000256" key="3">
    <source>
        <dbReference type="ARBA" id="ARBA00022692"/>
    </source>
</evidence>
<proteinExistence type="predicted"/>
<gene>
    <name evidence="8" type="ORF">Prum_085080</name>
</gene>
<evidence type="ECO:0000313" key="8">
    <source>
        <dbReference type="EMBL" id="GFJ94866.1"/>
    </source>
</evidence>
<protein>
    <recommendedName>
        <fullName evidence="7">ABC3 transporter permease C-terminal domain-containing protein</fullName>
    </recommendedName>
</protein>
<dbReference type="Pfam" id="PF02687">
    <property type="entry name" value="FtsX"/>
    <property type="match status" value="1"/>
</dbReference>
<reference evidence="8 9" key="2">
    <citation type="submission" date="2020-03" db="EMBL/GenBank/DDBJ databases">
        <authorList>
            <person name="Ichikawa N."/>
            <person name="Kimura A."/>
            <person name="Kitahashi Y."/>
            <person name="Uohara A."/>
        </authorList>
    </citation>
    <scope>NUCLEOTIDE SEQUENCE [LARGE SCALE GENOMIC DNA]</scope>
    <source>
        <strain evidence="8 9">NBRC 108638</strain>
    </source>
</reference>
<feature type="domain" description="ABC3 transporter permease C-terminal" evidence="7">
    <location>
        <begin position="244"/>
        <end position="357"/>
    </location>
</feature>
<evidence type="ECO:0000313" key="9">
    <source>
        <dbReference type="Proteomes" id="UP000482960"/>
    </source>
</evidence>
<name>A0A6V8LL29_9ACTN</name>
<sequence>MVGWVLAFLPILAPGGMGGNSHLAGVLPDHTVIVTLAADSDADGAATALRALPGVAATAAIRSVTLRPPGVAATPDSTGVDRGVTAVVADCTQLAAVVGALPGCRPDTVYRLPSSTFDAETLAAAGRLQPAAETEERSDPAAPIVRVPNTVDTVDLPGGLTQDVSYGFTIWGDLLVPPALLPGYDAPGRWFPTLLVSTDGRPGTVEAVRTTLGPVAMVLPPTTPAEAVDLARSESDGYRQAALIAALAVILTGGLSLAVTTADAVRERQRAHAALTAMGTPARLLRRSLLLHTALPLLLNVGLALLVTAATSWLYLRVTTDPAATGIHLPWPGYAAIAGTALTACLLATVAALPFVRAATRPDALRTE</sequence>
<organism evidence="8 9">
    <name type="scientific">Phytohabitans rumicis</name>
    <dbReference type="NCBI Taxonomy" id="1076125"/>
    <lineage>
        <taxon>Bacteria</taxon>
        <taxon>Bacillati</taxon>
        <taxon>Actinomycetota</taxon>
        <taxon>Actinomycetes</taxon>
        <taxon>Micromonosporales</taxon>
        <taxon>Micromonosporaceae</taxon>
    </lineage>
</organism>
<keyword evidence="4 6" id="KW-1133">Transmembrane helix</keyword>
<dbReference type="Proteomes" id="UP000482960">
    <property type="component" value="Unassembled WGS sequence"/>
</dbReference>
<evidence type="ECO:0000256" key="5">
    <source>
        <dbReference type="ARBA" id="ARBA00023136"/>
    </source>
</evidence>
<evidence type="ECO:0000256" key="4">
    <source>
        <dbReference type="ARBA" id="ARBA00022989"/>
    </source>
</evidence>
<accession>A0A6V8LL29</accession>